<comment type="caution">
    <text evidence="15">The sequence shown here is derived from an EMBL/GenBank/DDBJ whole genome shotgun (WGS) entry which is preliminary data.</text>
</comment>
<dbReference type="InterPro" id="IPR017213">
    <property type="entry name" value="Peptidase_S54_rhomboid_met"/>
</dbReference>
<dbReference type="PANTHER" id="PTHR45840:SF2">
    <property type="entry name" value="PROTEIN RHOMBOID-RELATED"/>
    <property type="match status" value="1"/>
</dbReference>
<reference evidence="15" key="1">
    <citation type="journal article" date="2023" name="G3 (Bethesda)">
        <title>A reference genome for the long-term kleptoplast-retaining sea slug Elysia crispata morphotype clarki.</title>
        <authorList>
            <person name="Eastman K.E."/>
            <person name="Pendleton A.L."/>
            <person name="Shaikh M.A."/>
            <person name="Suttiyut T."/>
            <person name="Ogas R."/>
            <person name="Tomko P."/>
            <person name="Gavelis G."/>
            <person name="Widhalm J.R."/>
            <person name="Wisecaver J.H."/>
        </authorList>
    </citation>
    <scope>NUCLEOTIDE SEQUENCE</scope>
    <source>
        <strain evidence="15">ECLA1</strain>
    </source>
</reference>
<dbReference type="GO" id="GO:0004252">
    <property type="term" value="F:serine-type endopeptidase activity"/>
    <property type="evidence" value="ECO:0007669"/>
    <property type="project" value="UniProtKB-UniRule"/>
</dbReference>
<dbReference type="PIRSF" id="PIRSF037470">
    <property type="entry name" value="Rhomboid"/>
    <property type="match status" value="1"/>
</dbReference>
<evidence type="ECO:0000256" key="3">
    <source>
        <dbReference type="ARBA" id="ARBA00009045"/>
    </source>
</evidence>
<comment type="catalytic activity">
    <reaction evidence="1">
        <text>Cleaves type-1 transmembrane domains using a catalytic dyad composed of serine and histidine that are contributed by different transmembrane domains.</text>
        <dbReference type="EC" id="3.4.21.105"/>
    </reaction>
</comment>
<comment type="similarity">
    <text evidence="3 11">Belongs to the peptidase S54 family.</text>
</comment>
<dbReference type="InterPro" id="IPR035952">
    <property type="entry name" value="Rhomboid-like_sf"/>
</dbReference>
<evidence type="ECO:0000256" key="1">
    <source>
        <dbReference type="ARBA" id="ARBA00000156"/>
    </source>
</evidence>
<evidence type="ECO:0000256" key="5">
    <source>
        <dbReference type="ARBA" id="ARBA00022670"/>
    </source>
</evidence>
<evidence type="ECO:0000256" key="12">
    <source>
        <dbReference type="PIRSR" id="PIRSR037470-50"/>
    </source>
</evidence>
<evidence type="ECO:0000256" key="8">
    <source>
        <dbReference type="ARBA" id="ARBA00022825"/>
    </source>
</evidence>
<feature type="transmembrane region" description="Helical" evidence="13">
    <location>
        <begin position="198"/>
        <end position="223"/>
    </location>
</feature>
<feature type="active site" description="Nucleophile" evidence="12">
    <location>
        <position position="262"/>
    </location>
</feature>
<evidence type="ECO:0000256" key="2">
    <source>
        <dbReference type="ARBA" id="ARBA00004141"/>
    </source>
</evidence>
<dbReference type="InterPro" id="IPR011992">
    <property type="entry name" value="EF-hand-dom_pair"/>
</dbReference>
<evidence type="ECO:0000256" key="13">
    <source>
        <dbReference type="SAM" id="Phobius"/>
    </source>
</evidence>
<dbReference type="Gene3D" id="1.20.1540.10">
    <property type="entry name" value="Rhomboid-like"/>
    <property type="match status" value="1"/>
</dbReference>
<dbReference type="Proteomes" id="UP001283361">
    <property type="component" value="Unassembled WGS sequence"/>
</dbReference>
<accession>A0AAE0XN82</accession>
<protein>
    <recommendedName>
        <fullName evidence="4">rhomboid protease</fullName>
        <ecNumber evidence="4">3.4.21.105</ecNumber>
    </recommendedName>
</protein>
<feature type="transmembrane region" description="Helical" evidence="13">
    <location>
        <begin position="146"/>
        <end position="166"/>
    </location>
</feature>
<dbReference type="FunFam" id="1.20.1540.10:FF:000007">
    <property type="entry name" value="Rhomboid like 2"/>
    <property type="match status" value="1"/>
</dbReference>
<name>A0AAE0XN82_9GAST</name>
<keyword evidence="5" id="KW-0645">Protease</keyword>
<keyword evidence="16" id="KW-1185">Reference proteome</keyword>
<organism evidence="15 16">
    <name type="scientific">Elysia crispata</name>
    <name type="common">lettuce slug</name>
    <dbReference type="NCBI Taxonomy" id="231223"/>
    <lineage>
        <taxon>Eukaryota</taxon>
        <taxon>Metazoa</taxon>
        <taxon>Spiralia</taxon>
        <taxon>Lophotrochozoa</taxon>
        <taxon>Mollusca</taxon>
        <taxon>Gastropoda</taxon>
        <taxon>Heterobranchia</taxon>
        <taxon>Euthyneura</taxon>
        <taxon>Panpulmonata</taxon>
        <taxon>Sacoglossa</taxon>
        <taxon>Placobranchoidea</taxon>
        <taxon>Plakobranchidae</taxon>
        <taxon>Elysia</taxon>
    </lineage>
</organism>
<dbReference type="EMBL" id="JAWDGP010008052">
    <property type="protein sequence ID" value="KAK3696235.1"/>
    <property type="molecule type" value="Genomic_DNA"/>
</dbReference>
<comment type="subcellular location">
    <subcellularLocation>
        <location evidence="2">Membrane</location>
        <topology evidence="2">Multi-pass membrane protein</topology>
    </subcellularLocation>
</comment>
<feature type="domain" description="Peptidase S54 rhomboid" evidence="14">
    <location>
        <begin position="193"/>
        <end position="341"/>
    </location>
</feature>
<evidence type="ECO:0000313" key="15">
    <source>
        <dbReference type="EMBL" id="KAK3696235.1"/>
    </source>
</evidence>
<dbReference type="Gene3D" id="1.10.238.10">
    <property type="entry name" value="EF-hand"/>
    <property type="match status" value="1"/>
</dbReference>
<feature type="transmembrane region" description="Helical" evidence="13">
    <location>
        <begin position="258"/>
        <end position="278"/>
    </location>
</feature>
<evidence type="ECO:0000256" key="9">
    <source>
        <dbReference type="ARBA" id="ARBA00022989"/>
    </source>
</evidence>
<dbReference type="GO" id="GO:0006508">
    <property type="term" value="P:proteolysis"/>
    <property type="evidence" value="ECO:0007669"/>
    <property type="project" value="UniProtKB-KW"/>
</dbReference>
<feature type="active site" evidence="12">
    <location>
        <position position="325"/>
    </location>
</feature>
<feature type="transmembrane region" description="Helical" evidence="13">
    <location>
        <begin position="321"/>
        <end position="340"/>
    </location>
</feature>
<keyword evidence="10 13" id="KW-0472">Membrane</keyword>
<evidence type="ECO:0000259" key="14">
    <source>
        <dbReference type="Pfam" id="PF01694"/>
    </source>
</evidence>
<dbReference type="PANTHER" id="PTHR45840">
    <property type="entry name" value="RHOMBOID-RELATED PROTEIN"/>
    <property type="match status" value="1"/>
</dbReference>
<evidence type="ECO:0000256" key="7">
    <source>
        <dbReference type="ARBA" id="ARBA00022801"/>
    </source>
</evidence>
<evidence type="ECO:0000313" key="16">
    <source>
        <dbReference type="Proteomes" id="UP001283361"/>
    </source>
</evidence>
<dbReference type="SUPFAM" id="SSF144091">
    <property type="entry name" value="Rhomboid-like"/>
    <property type="match status" value="1"/>
</dbReference>
<keyword evidence="6 13" id="KW-0812">Transmembrane</keyword>
<dbReference type="GO" id="GO:0016020">
    <property type="term" value="C:membrane"/>
    <property type="evidence" value="ECO:0007669"/>
    <property type="project" value="UniProtKB-SubCell"/>
</dbReference>
<proteinExistence type="inferred from homology"/>
<keyword evidence="9 13" id="KW-1133">Transmembrane helix</keyword>
<evidence type="ECO:0000256" key="10">
    <source>
        <dbReference type="ARBA" id="ARBA00023136"/>
    </source>
</evidence>
<feature type="transmembrane region" description="Helical" evidence="13">
    <location>
        <begin position="290"/>
        <end position="309"/>
    </location>
</feature>
<keyword evidence="7" id="KW-0378">Hydrolase</keyword>
<dbReference type="InterPro" id="IPR051739">
    <property type="entry name" value="Rhomboid_IM_Serine_Proteases"/>
</dbReference>
<sequence>MGDYLVITQKDLLPELLQKWKPLFDQYDPYRRGEIAIDDFLFLLRHPQIRAELDPHTLTVLEIRAADPHRTSVSYQEFINMMTNRRSDSFRLAIASREQEPQVYRPLQLGDAAYLTCFQKMVRRVAKEYLTDEVDRQFYADRYTCFPPPMFIPFITLLEIGCFVYYCLESGMLTFNGPVPTKSVFIYRPDRREQVWRFFLYMMLHAGYVHLMFNVIVQILVGIPLEMVHGPFRVALIYMAGILAGSLGTSVFDMDAFLVGSSGGVYALLAAHLANVLLNYSHMELGIVKLGAVFIIASADVGFAIWNRYTTQREHGSPPLGYTAHLMGALAGLTVGLAVLKNFQQKLHQQYTCWVALAFYLGCVGFAVFWNVFYY</sequence>
<evidence type="ECO:0000256" key="6">
    <source>
        <dbReference type="ARBA" id="ARBA00022692"/>
    </source>
</evidence>
<dbReference type="EC" id="3.4.21.105" evidence="4"/>
<feature type="transmembrane region" description="Helical" evidence="13">
    <location>
        <begin position="352"/>
        <end position="373"/>
    </location>
</feature>
<dbReference type="InterPro" id="IPR022764">
    <property type="entry name" value="Peptidase_S54_rhomboid_dom"/>
</dbReference>
<feature type="transmembrane region" description="Helical" evidence="13">
    <location>
        <begin position="235"/>
        <end position="252"/>
    </location>
</feature>
<evidence type="ECO:0000256" key="4">
    <source>
        <dbReference type="ARBA" id="ARBA00013039"/>
    </source>
</evidence>
<dbReference type="AlphaFoldDB" id="A0AAE0XN82"/>
<keyword evidence="8" id="KW-0720">Serine protease</keyword>
<gene>
    <name evidence="15" type="ORF">RRG08_027678</name>
</gene>
<evidence type="ECO:0000256" key="11">
    <source>
        <dbReference type="PIRNR" id="PIRNR037470"/>
    </source>
</evidence>
<dbReference type="Pfam" id="PF01694">
    <property type="entry name" value="Rhomboid"/>
    <property type="match status" value="1"/>
</dbReference>
<dbReference type="SUPFAM" id="SSF47473">
    <property type="entry name" value="EF-hand"/>
    <property type="match status" value="1"/>
</dbReference>